<evidence type="ECO:0000313" key="3">
    <source>
        <dbReference type="Proteomes" id="UP000612055"/>
    </source>
</evidence>
<evidence type="ECO:0000313" key="2">
    <source>
        <dbReference type="EMBL" id="KAG2486248.1"/>
    </source>
</evidence>
<dbReference type="AlphaFoldDB" id="A0A835XNY3"/>
<keyword evidence="3" id="KW-1185">Reference proteome</keyword>
<feature type="chain" id="PRO_5032866820" evidence="1">
    <location>
        <begin position="21"/>
        <end position="686"/>
    </location>
</feature>
<keyword evidence="1" id="KW-0732">Signal</keyword>
<reference evidence="2" key="1">
    <citation type="journal article" date="2020" name="bioRxiv">
        <title>Comparative genomics of Chlamydomonas.</title>
        <authorList>
            <person name="Craig R.J."/>
            <person name="Hasan A.R."/>
            <person name="Ness R.W."/>
            <person name="Keightley P.D."/>
        </authorList>
    </citation>
    <scope>NUCLEOTIDE SEQUENCE</scope>
    <source>
        <strain evidence="2">CCAP 11/70</strain>
    </source>
</reference>
<dbReference type="OrthoDB" id="536337at2759"/>
<dbReference type="EMBL" id="JAEHOE010000115">
    <property type="protein sequence ID" value="KAG2486248.1"/>
    <property type="molecule type" value="Genomic_DNA"/>
</dbReference>
<accession>A0A835XNY3</accession>
<evidence type="ECO:0000256" key="1">
    <source>
        <dbReference type="SAM" id="SignalP"/>
    </source>
</evidence>
<proteinExistence type="predicted"/>
<protein>
    <submittedName>
        <fullName evidence="2">Uncharacterized protein</fullName>
    </submittedName>
</protein>
<comment type="caution">
    <text evidence="2">The sequence shown here is derived from an EMBL/GenBank/DDBJ whole genome shotgun (WGS) entry which is preliminary data.</text>
</comment>
<feature type="signal peptide" evidence="1">
    <location>
        <begin position="1"/>
        <end position="20"/>
    </location>
</feature>
<organism evidence="2 3">
    <name type="scientific">Edaphochlamys debaryana</name>
    <dbReference type="NCBI Taxonomy" id="47281"/>
    <lineage>
        <taxon>Eukaryota</taxon>
        <taxon>Viridiplantae</taxon>
        <taxon>Chlorophyta</taxon>
        <taxon>core chlorophytes</taxon>
        <taxon>Chlorophyceae</taxon>
        <taxon>CS clade</taxon>
        <taxon>Chlamydomonadales</taxon>
        <taxon>Chlamydomonadales incertae sedis</taxon>
        <taxon>Edaphochlamys</taxon>
    </lineage>
</organism>
<dbReference type="Proteomes" id="UP000612055">
    <property type="component" value="Unassembled WGS sequence"/>
</dbReference>
<gene>
    <name evidence="2" type="ORF">HYH03_015072</name>
</gene>
<sequence>MFALLKLSVAIVWFSGLALSMLRPADLHILKELREAQPNCNALFRGKPTARVTDDAAGIHMFGYFDKSPWSAGNRWFLASRIPTYNRHLSTRDTMQLMLLDWERACITGKLHWRWLANSSAWNLQQGAMAQWLGATDLVIYNDRGPRCASPSRPDAEVGPDTTCSVVVNATSGQRLDSYPAPVYSVNAQGTLALAINQTALFRVLRGFGHVTSHPVPHLLPCSATDGVWVVDLADPSAPPRLLVSLRQAWEHILASGDTDVVTGQPYRGVIQPGEVEDLLAECNHWINTPQFSKEGEFVSFIYRLGYCRGRRTFSWKSSQLMMHLPSGRLWKVPLVQVSHADWGWAGTHLVSDESGYHEIRWHTPVQRWWPAGPRPLAAHVVGVDPGAAAEEHPFLGDGHGSFAPGAGLRYLVSDTYPRNDGSRRLFVTDRHKNISELLGVFKPVNESGNGDWRVDLHPRWDRTGRFVCFDASHEGSRQVYVGRPSITSATAEDTARLLSRAASMPVRRVMLYGHTHIPRLLEALEAEGLAPHTALHLVDPRSASLLDLPKHTSLRAVEHVRALASDRDVPAAAVCEREGGGLQLIGRPGMPVERSVDASLCHGGRHGYVRLLDVSQHLARTASLEEHVTCRLQATPQTQGAVLKMVRDGTVRLCDALVVEWGEGREEESWWRELKGELDAIGIAV</sequence>
<name>A0A835XNY3_9CHLO</name>